<name>A0AAN7NPQ5_MYCAM</name>
<evidence type="ECO:0000313" key="2">
    <source>
        <dbReference type="Proteomes" id="UP001333110"/>
    </source>
</evidence>
<dbReference type="Proteomes" id="UP001333110">
    <property type="component" value="Unassembled WGS sequence"/>
</dbReference>
<sequence>MIEGVGPAVHNLQKHVNNKSKKLGELVDTPDACAAIRRYLDRVEQWTNRNRMKISKGNLTVLHLGGGGNSPMHTFGTDHLESSFSKKDARILVDYNLNTSQQCVLAAKANSISWAALGRALPAH</sequence>
<accession>A0AAN7NPQ5</accession>
<keyword evidence="2" id="KW-1185">Reference proteome</keyword>
<dbReference type="AlphaFoldDB" id="A0AAN7NPQ5"/>
<dbReference type="EMBL" id="JAUNZN010000006">
    <property type="protein sequence ID" value="KAK4820162.1"/>
    <property type="molecule type" value="Genomic_DNA"/>
</dbReference>
<comment type="caution">
    <text evidence="1">The sequence shown here is derived from an EMBL/GenBank/DDBJ whole genome shotgun (WGS) entry which is preliminary data.</text>
</comment>
<proteinExistence type="predicted"/>
<reference evidence="1 2" key="1">
    <citation type="journal article" date="2023" name="J. Hered.">
        <title>Chromosome-level genome of the wood stork (Mycteria americana) provides insight into avian chromosome evolution.</title>
        <authorList>
            <person name="Flamio R. Jr."/>
            <person name="Ramstad K.M."/>
        </authorList>
    </citation>
    <scope>NUCLEOTIDE SEQUENCE [LARGE SCALE GENOMIC DNA]</scope>
    <source>
        <strain evidence="1">JAX WOST 10</strain>
    </source>
</reference>
<protein>
    <submittedName>
        <fullName evidence="1">Uncharacterized protein</fullName>
    </submittedName>
</protein>
<gene>
    <name evidence="1" type="ORF">QYF61_021434</name>
</gene>
<organism evidence="1 2">
    <name type="scientific">Mycteria americana</name>
    <name type="common">Wood stork</name>
    <dbReference type="NCBI Taxonomy" id="33587"/>
    <lineage>
        <taxon>Eukaryota</taxon>
        <taxon>Metazoa</taxon>
        <taxon>Chordata</taxon>
        <taxon>Craniata</taxon>
        <taxon>Vertebrata</taxon>
        <taxon>Euteleostomi</taxon>
        <taxon>Archelosauria</taxon>
        <taxon>Archosauria</taxon>
        <taxon>Dinosauria</taxon>
        <taxon>Saurischia</taxon>
        <taxon>Theropoda</taxon>
        <taxon>Coelurosauria</taxon>
        <taxon>Aves</taxon>
        <taxon>Neognathae</taxon>
        <taxon>Neoaves</taxon>
        <taxon>Aequornithes</taxon>
        <taxon>Ciconiiformes</taxon>
        <taxon>Ciconiidae</taxon>
        <taxon>Mycteria</taxon>
    </lineage>
</organism>
<evidence type="ECO:0000313" key="1">
    <source>
        <dbReference type="EMBL" id="KAK4820162.1"/>
    </source>
</evidence>